<dbReference type="Proteomes" id="UP000554054">
    <property type="component" value="Unassembled WGS sequence"/>
</dbReference>
<dbReference type="GO" id="GO:0016787">
    <property type="term" value="F:hydrolase activity"/>
    <property type="evidence" value="ECO:0007669"/>
    <property type="project" value="UniProtKB-KW"/>
</dbReference>
<dbReference type="Pfam" id="PF02682">
    <property type="entry name" value="CT_C_D"/>
    <property type="match status" value="1"/>
</dbReference>
<evidence type="ECO:0000313" key="6">
    <source>
        <dbReference type="Proteomes" id="UP000554054"/>
    </source>
</evidence>
<dbReference type="Gene3D" id="2.40.100.10">
    <property type="entry name" value="Cyclophilin-like"/>
    <property type="match status" value="1"/>
</dbReference>
<dbReference type="AlphaFoldDB" id="A0A852VNK6"/>
<dbReference type="InterPro" id="IPR010016">
    <property type="entry name" value="PxpB"/>
</dbReference>
<evidence type="ECO:0000256" key="3">
    <source>
        <dbReference type="ARBA" id="ARBA00022840"/>
    </source>
</evidence>
<sequence length="299" mass="34124">MSQPVQLPPARYEHGGDEFIFVEIAEEMSMEANIKATLITQELENRQMSGLVDICPSNASYLVRFDPDVVPPAELMGLLKDLEGRFQEVPEGFTLQTRVVDVPVLYNDPWTHEAMMRFRDRHQDPESTDLEYGARTNGFDSVEAFIEHLAGNPWIVTMLGFVPGLPFCYQLEPRERQVQVPKYVRPRTFTPERAFGIGGAFSVVYPVQGAGGYQLYGMSATPVLNVRQDHPDFDHSIVFPRAGDILRYRSVDRAEFDDTRREVEAGTFRYRQHDVEFSPAAFLDDPQGVNDRLLEVLYR</sequence>
<keyword evidence="1" id="KW-0547">Nucleotide-binding</keyword>
<evidence type="ECO:0000256" key="2">
    <source>
        <dbReference type="ARBA" id="ARBA00022801"/>
    </source>
</evidence>
<keyword evidence="2" id="KW-0378">Hydrolase</keyword>
<dbReference type="PANTHER" id="PTHR34698">
    <property type="entry name" value="5-OXOPROLINASE SUBUNIT B"/>
    <property type="match status" value="1"/>
</dbReference>
<protein>
    <submittedName>
        <fullName evidence="5">Urea carboxylase</fullName>
        <ecNumber evidence="5">6.3.4.6</ecNumber>
    </submittedName>
</protein>
<dbReference type="InterPro" id="IPR003833">
    <property type="entry name" value="CT_C_D"/>
</dbReference>
<dbReference type="Gene3D" id="3.30.1360.40">
    <property type="match status" value="1"/>
</dbReference>
<name>A0A852VNK6_9MICO</name>
<dbReference type="SUPFAM" id="SSF160467">
    <property type="entry name" value="PH0987 N-terminal domain-like"/>
    <property type="match status" value="1"/>
</dbReference>
<reference evidence="5 6" key="1">
    <citation type="submission" date="2020-07" db="EMBL/GenBank/DDBJ databases">
        <title>Sequencing the genomes of 1000 actinobacteria strains.</title>
        <authorList>
            <person name="Klenk H.-P."/>
        </authorList>
    </citation>
    <scope>NUCLEOTIDE SEQUENCE [LARGE SCALE GENOMIC DNA]</scope>
    <source>
        <strain evidence="5 6">DSM 26154</strain>
    </source>
</reference>
<dbReference type="GO" id="GO:0004847">
    <property type="term" value="F:urea carboxylase activity"/>
    <property type="evidence" value="ECO:0007669"/>
    <property type="project" value="UniProtKB-EC"/>
</dbReference>
<dbReference type="EC" id="6.3.4.6" evidence="5"/>
<gene>
    <name evidence="5" type="ORF">BJY20_000660</name>
</gene>
<accession>A0A852VNK6</accession>
<dbReference type="InterPro" id="IPR029000">
    <property type="entry name" value="Cyclophilin-like_dom_sf"/>
</dbReference>
<keyword evidence="3" id="KW-0067">ATP-binding</keyword>
<evidence type="ECO:0000256" key="1">
    <source>
        <dbReference type="ARBA" id="ARBA00022741"/>
    </source>
</evidence>
<proteinExistence type="predicted"/>
<evidence type="ECO:0000313" key="5">
    <source>
        <dbReference type="EMBL" id="NYF97268.1"/>
    </source>
</evidence>
<organism evidence="5 6">
    <name type="scientific">Janibacter cremeus</name>
    <dbReference type="NCBI Taxonomy" id="1285192"/>
    <lineage>
        <taxon>Bacteria</taxon>
        <taxon>Bacillati</taxon>
        <taxon>Actinomycetota</taxon>
        <taxon>Actinomycetes</taxon>
        <taxon>Micrococcales</taxon>
        <taxon>Intrasporangiaceae</taxon>
        <taxon>Janibacter</taxon>
    </lineage>
</organism>
<feature type="domain" description="Carboxyltransferase" evidence="4">
    <location>
        <begin position="10"/>
        <end position="234"/>
    </location>
</feature>
<comment type="caution">
    <text evidence="5">The sequence shown here is derived from an EMBL/GenBank/DDBJ whole genome shotgun (WGS) entry which is preliminary data.</text>
</comment>
<dbReference type="SUPFAM" id="SSF50891">
    <property type="entry name" value="Cyclophilin-like"/>
    <property type="match status" value="1"/>
</dbReference>
<dbReference type="RefSeq" id="WP_185990228.1">
    <property type="nucleotide sequence ID" value="NZ_JACCAE010000001.1"/>
</dbReference>
<keyword evidence="5" id="KW-0436">Ligase</keyword>
<evidence type="ECO:0000259" key="4">
    <source>
        <dbReference type="SMART" id="SM00796"/>
    </source>
</evidence>
<keyword evidence="6" id="KW-1185">Reference proteome</keyword>
<dbReference type="GO" id="GO:0005524">
    <property type="term" value="F:ATP binding"/>
    <property type="evidence" value="ECO:0007669"/>
    <property type="project" value="UniProtKB-KW"/>
</dbReference>
<dbReference type="EMBL" id="JACCAE010000001">
    <property type="protein sequence ID" value="NYF97268.1"/>
    <property type="molecule type" value="Genomic_DNA"/>
</dbReference>
<dbReference type="PANTHER" id="PTHR34698:SF2">
    <property type="entry name" value="5-OXOPROLINASE SUBUNIT B"/>
    <property type="match status" value="1"/>
</dbReference>
<dbReference type="SMART" id="SM00796">
    <property type="entry name" value="AHS1"/>
    <property type="match status" value="1"/>
</dbReference>